<protein>
    <submittedName>
        <fullName evidence="2">Uncharacterized protein</fullName>
    </submittedName>
</protein>
<feature type="compositionally biased region" description="Basic and acidic residues" evidence="1">
    <location>
        <begin position="332"/>
        <end position="341"/>
    </location>
</feature>
<reference evidence="2 3" key="1">
    <citation type="submission" date="2023-02" db="EMBL/GenBank/DDBJ databases">
        <title>LHISI_Scaffold_Assembly.</title>
        <authorList>
            <person name="Stuart O.P."/>
            <person name="Cleave R."/>
            <person name="Magrath M.J.L."/>
            <person name="Mikheyev A.S."/>
        </authorList>
    </citation>
    <scope>NUCLEOTIDE SEQUENCE [LARGE SCALE GENOMIC DNA]</scope>
    <source>
        <strain evidence="2">Daus_M_001</strain>
        <tissue evidence="2">Leg muscle</tissue>
    </source>
</reference>
<accession>A0ABQ9H345</accession>
<keyword evidence="3" id="KW-1185">Reference proteome</keyword>
<evidence type="ECO:0000313" key="3">
    <source>
        <dbReference type="Proteomes" id="UP001159363"/>
    </source>
</evidence>
<sequence length="706" mass="77307">MCESCRTIPLVGGFSQGTPVSPALSFQCRSILTSIALTGSQDLAGADTPHARASEWPRDPELPTEPADNFIRANDGWGCAILFLALPLPLLQQEMCPVLSSVALVEEGIRALELSRWYYTPVSEPRNPRRTLGNMDEASNLRVLHSSSPPRQSKVPRVILWHPPFTSLSELGGDGVFPVPTHLPKQRSFDVVNGDTAQGMVWIVSSCFNSASARPRVTLSVGVSEDVTEKRTACCSTRLQLKIVAKYASPIRRNSVAYGNGHTGVKFTIAMESLVEAWVEVWFPTEVISSERCIYIGLVLTRIGIPHAGDDFEGSHPLMDRRSDWQQSSAERASRSGPVRDDNDDDSDGWLAQTLSRKYTRDPATPSETIPTDPLPLLRHLQLAPLPSLGHHPSACDVSGWKPLILDRSCDRPYVDAVPRELMFHGPLPAPSSCRAFREPGSTPGGITPGFLQVGIVLDDVAGWRVFSGIFRFPRPYIPTLLHTHLVSSSSALKSSTLSFNKDQPRTSVSYWAVYQRGSHTTVSRGCPVTLHQRVCFLLDDSIGYHMSEFSMNVHRESSGIMFTNLRLRCAKLHAYVPSHRFYNPHGVRQPRSAHSNVSISTGLHLHGVRRTMQAAVRGSSTVLRCTKMCPKVPGYATAPGPVYLSGPKSAPGAAHGQGRILNWPHTLTHEAIPGRADLPWRSRLGAPPIWSAGGSGLESRIKHGS</sequence>
<feature type="compositionally biased region" description="Basic and acidic residues" evidence="1">
    <location>
        <begin position="49"/>
        <end position="61"/>
    </location>
</feature>
<proteinExistence type="predicted"/>
<comment type="caution">
    <text evidence="2">The sequence shown here is derived from an EMBL/GenBank/DDBJ whole genome shotgun (WGS) entry which is preliminary data.</text>
</comment>
<dbReference type="Proteomes" id="UP001159363">
    <property type="component" value="Chromosome 6"/>
</dbReference>
<feature type="region of interest" description="Disordered" evidence="1">
    <location>
        <begin position="43"/>
        <end position="65"/>
    </location>
</feature>
<dbReference type="EMBL" id="JARBHB010000007">
    <property type="protein sequence ID" value="KAJ8878713.1"/>
    <property type="molecule type" value="Genomic_DNA"/>
</dbReference>
<organism evidence="2 3">
    <name type="scientific">Dryococelus australis</name>
    <dbReference type="NCBI Taxonomy" id="614101"/>
    <lineage>
        <taxon>Eukaryota</taxon>
        <taxon>Metazoa</taxon>
        <taxon>Ecdysozoa</taxon>
        <taxon>Arthropoda</taxon>
        <taxon>Hexapoda</taxon>
        <taxon>Insecta</taxon>
        <taxon>Pterygota</taxon>
        <taxon>Neoptera</taxon>
        <taxon>Polyneoptera</taxon>
        <taxon>Phasmatodea</taxon>
        <taxon>Verophasmatodea</taxon>
        <taxon>Anareolatae</taxon>
        <taxon>Phasmatidae</taxon>
        <taxon>Eurycanthinae</taxon>
        <taxon>Dryococelus</taxon>
    </lineage>
</organism>
<feature type="compositionally biased region" description="Basic and acidic residues" evidence="1">
    <location>
        <begin position="313"/>
        <end position="324"/>
    </location>
</feature>
<evidence type="ECO:0000313" key="2">
    <source>
        <dbReference type="EMBL" id="KAJ8878713.1"/>
    </source>
</evidence>
<name>A0ABQ9H345_9NEOP</name>
<gene>
    <name evidence="2" type="ORF">PR048_019298</name>
</gene>
<feature type="region of interest" description="Disordered" evidence="1">
    <location>
        <begin position="313"/>
        <end position="350"/>
    </location>
</feature>
<evidence type="ECO:0000256" key="1">
    <source>
        <dbReference type="SAM" id="MobiDB-lite"/>
    </source>
</evidence>